<keyword evidence="3" id="KW-1185">Reference proteome</keyword>
<protein>
    <recommendedName>
        <fullName evidence="4">Antitoxin Xre/MbcA/ParS-like toxin-binding domain-containing protein</fullName>
    </recommendedName>
</protein>
<evidence type="ECO:0000313" key="3">
    <source>
        <dbReference type="Proteomes" id="UP000218366"/>
    </source>
</evidence>
<comment type="caution">
    <text evidence="2">The sequence shown here is derived from an EMBL/GenBank/DDBJ whole genome shotgun (WGS) entry which is preliminary data.</text>
</comment>
<organism evidence="2 3">
    <name type="scientific">Sphingomonas spermidinifaciens</name>
    <dbReference type="NCBI Taxonomy" id="1141889"/>
    <lineage>
        <taxon>Bacteria</taxon>
        <taxon>Pseudomonadati</taxon>
        <taxon>Pseudomonadota</taxon>
        <taxon>Alphaproteobacteria</taxon>
        <taxon>Sphingomonadales</taxon>
        <taxon>Sphingomonadaceae</taxon>
        <taxon>Sphingomonas</taxon>
    </lineage>
</organism>
<gene>
    <name evidence="2" type="ORF">COC42_04165</name>
</gene>
<evidence type="ECO:0000313" key="2">
    <source>
        <dbReference type="EMBL" id="PCD03568.1"/>
    </source>
</evidence>
<evidence type="ECO:0008006" key="4">
    <source>
        <dbReference type="Google" id="ProtNLM"/>
    </source>
</evidence>
<accession>A0A2A4B728</accession>
<sequence length="89" mass="9700">MTEEAKAPPRRSAFQPRRTMKRMEPTAAERQGRITLLAWNRLGGDRAIAFLNGHDEALGGRPLDLAVASEHGLEAVERAIEALVAPTSP</sequence>
<dbReference type="OrthoDB" id="7473598at2"/>
<evidence type="ECO:0000256" key="1">
    <source>
        <dbReference type="SAM" id="MobiDB-lite"/>
    </source>
</evidence>
<dbReference type="EMBL" id="NWMW01000001">
    <property type="protein sequence ID" value="PCD03568.1"/>
    <property type="molecule type" value="Genomic_DNA"/>
</dbReference>
<name>A0A2A4B728_9SPHN</name>
<feature type="region of interest" description="Disordered" evidence="1">
    <location>
        <begin position="1"/>
        <end position="29"/>
    </location>
</feature>
<dbReference type="Proteomes" id="UP000218366">
    <property type="component" value="Unassembled WGS sequence"/>
</dbReference>
<reference evidence="2 3" key="1">
    <citation type="submission" date="2017-09" db="EMBL/GenBank/DDBJ databases">
        <title>Sphingomonas spermidinifaciens 9NM-10, whole genome shotgun sequence.</title>
        <authorList>
            <person name="Feng G."/>
            <person name="Zhu H."/>
        </authorList>
    </citation>
    <scope>NUCLEOTIDE SEQUENCE [LARGE SCALE GENOMIC DNA]</scope>
    <source>
        <strain evidence="2 3">9NM-10</strain>
    </source>
</reference>
<dbReference type="RefSeq" id="WP_096341971.1">
    <property type="nucleotide sequence ID" value="NZ_NWMW01000001.1"/>
</dbReference>
<proteinExistence type="predicted"/>
<dbReference type="AlphaFoldDB" id="A0A2A4B728"/>